<feature type="domain" description="GGDEF" evidence="4">
    <location>
        <begin position="471"/>
        <end position="605"/>
    </location>
</feature>
<comment type="cofactor">
    <cofactor evidence="1">
        <name>Mg(2+)</name>
        <dbReference type="ChEBI" id="CHEBI:18420"/>
    </cofactor>
</comment>
<keyword evidence="2" id="KW-0472">Membrane</keyword>
<dbReference type="InterPro" id="IPR029787">
    <property type="entry name" value="Nucleotide_cyclase"/>
</dbReference>
<dbReference type="CDD" id="cd01948">
    <property type="entry name" value="EAL"/>
    <property type="match status" value="1"/>
</dbReference>
<protein>
    <submittedName>
        <fullName evidence="5">Cyclic di-GMP phosphodiesterase PdeB</fullName>
        <ecNumber evidence="5">3.1.4.52</ecNumber>
    </submittedName>
</protein>
<gene>
    <name evidence="5" type="primary">pdeB_2</name>
    <name evidence="5" type="ORF">GHNINEIG_00838</name>
</gene>
<evidence type="ECO:0000256" key="1">
    <source>
        <dbReference type="ARBA" id="ARBA00001946"/>
    </source>
</evidence>
<dbReference type="PROSITE" id="PS50887">
    <property type="entry name" value="GGDEF"/>
    <property type="match status" value="1"/>
</dbReference>
<name>A0A4P7NYD1_9GAMM</name>
<sequence length="869" mass="99424">MAFNLFSKRKKNLNQTMLTGALITALAIFSITMFAASQIFIESLSKQSEKNATTLSQLSFDNMYQIMSKGWSREQLLNFRQDLKRTYKEQNLEFSMYRADIVNQQFGFLASDVNDDMRPLFKEVLLSKQKKVTEESNHIRILKPLQARETCLKCHTLAQKGDVLGIMGIEQNVGDVMRSARDEFLLLMLILTPIPIVLALWVGKRFSRSLVKSVEELDNQVVSIQQIDDLKKFAHGHSVFDYEEFDHLNRSLNQLGDKIKHIAIDRDILDFEIQLLDKLVLSSELIKDWKQHICLLMNEINHILPLYTMFVVFRTDDAEQYVIEVFWLGHPSQEAQDELELHAKELLDKVSIFEKGSIFNVHHTYASHEPLDIKNTIQTQSKSLILDTPKIGGVVGLGVETFPPKESSRSVVVESILTTLVNVIGSIKAINKFTKELEYYATRDPLTHLFNQRVFHELLAYEVTRAHAHHYSFGLLMLDFDNFKLINDQYGHAFGDEVLQAFANAIQQVLREGDIFARYGGDEFCVILPESDLEDVKSISYKILDATSDLRMVEPKGSVVTMTCSVGVSVYPDHAKDKEDLFMVADNMLYRVKDNGKNSLSYPEEEDLVEVYKESNDQSLFIMHSLETGEPIEPHYQPIVCMETGEIIVHELLMRLRQNGELISASRFIETAEHMGLVNQMDLVLIDKALAQVQALRYRGLLFINLSPKAIVASEFIAKIKSLTEKYEIHHERIVFEITERETVHNMALLEKFVRELRSEGFRFAIDDFGSGFSSFQYLKRFPVDFIKIEGEFINNMSKNKIDLAFVESAVSMAKSLGIKTIAEFIENEETLLLVKQLGIDYAQGFLLATPQPEFLNELNAELVSVIQD</sequence>
<accession>A0A4P7NYD1</accession>
<dbReference type="RefSeq" id="WP_223260933.1">
    <property type="nucleotide sequence ID" value="NZ_CP032096.1"/>
</dbReference>
<feature type="transmembrane region" description="Helical" evidence="2">
    <location>
        <begin position="20"/>
        <end position="41"/>
    </location>
</feature>
<reference evidence="5 6" key="1">
    <citation type="submission" date="2018-08" db="EMBL/GenBank/DDBJ databases">
        <title>Horizontal acquisition of hydrogen conversion ability and other habitat adaptations in Hydrogenovibrio crunogenus strains.</title>
        <authorList>
            <person name="Gonnella G."/>
            <person name="Adam N."/>
            <person name="Perner M."/>
        </authorList>
    </citation>
    <scope>NUCLEOTIDE SEQUENCE [LARGE SCALE GENOMIC DNA]</scope>
    <source>
        <strain evidence="5 6">SP-41</strain>
    </source>
</reference>
<dbReference type="GO" id="GO:0071111">
    <property type="term" value="F:cyclic-guanylate-specific phosphodiesterase activity"/>
    <property type="evidence" value="ECO:0007669"/>
    <property type="project" value="UniProtKB-EC"/>
</dbReference>
<keyword evidence="6" id="KW-1185">Reference proteome</keyword>
<dbReference type="Gene3D" id="3.30.450.290">
    <property type="match status" value="1"/>
</dbReference>
<organism evidence="5 6">
    <name type="scientific">Hydrogenovibrio crunogenus</name>
    <dbReference type="NCBI Taxonomy" id="39765"/>
    <lineage>
        <taxon>Bacteria</taxon>
        <taxon>Pseudomonadati</taxon>
        <taxon>Pseudomonadota</taxon>
        <taxon>Gammaproteobacteria</taxon>
        <taxon>Thiotrichales</taxon>
        <taxon>Piscirickettsiaceae</taxon>
        <taxon>Hydrogenovibrio</taxon>
    </lineage>
</organism>
<dbReference type="Proteomes" id="UP000296201">
    <property type="component" value="Chromosome"/>
</dbReference>
<dbReference type="FunFam" id="3.30.70.270:FF:000001">
    <property type="entry name" value="Diguanylate cyclase domain protein"/>
    <property type="match status" value="1"/>
</dbReference>
<feature type="domain" description="EAL" evidence="3">
    <location>
        <begin position="615"/>
        <end position="865"/>
    </location>
</feature>
<dbReference type="InterPro" id="IPR000160">
    <property type="entry name" value="GGDEF_dom"/>
</dbReference>
<dbReference type="Pfam" id="PF00563">
    <property type="entry name" value="EAL"/>
    <property type="match status" value="1"/>
</dbReference>
<dbReference type="PANTHER" id="PTHR33121">
    <property type="entry name" value="CYCLIC DI-GMP PHOSPHODIESTERASE PDEF"/>
    <property type="match status" value="1"/>
</dbReference>
<dbReference type="PROSITE" id="PS50883">
    <property type="entry name" value="EAL"/>
    <property type="match status" value="1"/>
</dbReference>
<dbReference type="SUPFAM" id="SSF55073">
    <property type="entry name" value="Nucleotide cyclase"/>
    <property type="match status" value="1"/>
</dbReference>
<evidence type="ECO:0000259" key="3">
    <source>
        <dbReference type="PROSITE" id="PS50883"/>
    </source>
</evidence>
<dbReference type="CDD" id="cd01949">
    <property type="entry name" value="GGDEF"/>
    <property type="match status" value="1"/>
</dbReference>
<dbReference type="Gene3D" id="3.20.20.450">
    <property type="entry name" value="EAL domain"/>
    <property type="match status" value="1"/>
</dbReference>
<dbReference type="SMART" id="SM00052">
    <property type="entry name" value="EAL"/>
    <property type="match status" value="1"/>
</dbReference>
<dbReference type="PANTHER" id="PTHR33121:SF71">
    <property type="entry name" value="OXYGEN SENSOR PROTEIN DOSP"/>
    <property type="match status" value="1"/>
</dbReference>
<feature type="transmembrane region" description="Helical" evidence="2">
    <location>
        <begin position="184"/>
        <end position="203"/>
    </location>
</feature>
<evidence type="ECO:0000313" key="5">
    <source>
        <dbReference type="EMBL" id="QBZ82801.1"/>
    </source>
</evidence>
<evidence type="ECO:0000313" key="6">
    <source>
        <dbReference type="Proteomes" id="UP000296201"/>
    </source>
</evidence>
<dbReference type="EMBL" id="CP032096">
    <property type="protein sequence ID" value="QBZ82801.1"/>
    <property type="molecule type" value="Genomic_DNA"/>
</dbReference>
<dbReference type="Gene3D" id="3.30.70.270">
    <property type="match status" value="1"/>
</dbReference>
<dbReference type="InterPro" id="IPR035919">
    <property type="entry name" value="EAL_sf"/>
</dbReference>
<dbReference type="InterPro" id="IPR050706">
    <property type="entry name" value="Cyclic-di-GMP_PDE-like"/>
</dbReference>
<keyword evidence="2" id="KW-0812">Transmembrane</keyword>
<evidence type="ECO:0000256" key="2">
    <source>
        <dbReference type="SAM" id="Phobius"/>
    </source>
</evidence>
<dbReference type="SUPFAM" id="SSF141868">
    <property type="entry name" value="EAL domain-like"/>
    <property type="match status" value="1"/>
</dbReference>
<dbReference type="InterPro" id="IPR001633">
    <property type="entry name" value="EAL_dom"/>
</dbReference>
<dbReference type="Pfam" id="PF00990">
    <property type="entry name" value="GGDEF"/>
    <property type="match status" value="1"/>
</dbReference>
<dbReference type="SMART" id="SM00267">
    <property type="entry name" value="GGDEF"/>
    <property type="match status" value="1"/>
</dbReference>
<dbReference type="InterPro" id="IPR043128">
    <property type="entry name" value="Rev_trsase/Diguanyl_cyclase"/>
</dbReference>
<evidence type="ECO:0000259" key="4">
    <source>
        <dbReference type="PROSITE" id="PS50887"/>
    </source>
</evidence>
<proteinExistence type="predicted"/>
<dbReference type="NCBIfam" id="TIGR00254">
    <property type="entry name" value="GGDEF"/>
    <property type="match status" value="1"/>
</dbReference>
<keyword evidence="2" id="KW-1133">Transmembrane helix</keyword>
<dbReference type="EC" id="3.1.4.52" evidence="5"/>
<keyword evidence="5" id="KW-0378">Hydrolase</keyword>
<dbReference type="AlphaFoldDB" id="A0A4P7NYD1"/>